<reference evidence="1 2" key="1">
    <citation type="submission" date="2018-07" db="EMBL/GenBank/DDBJ databases">
        <title>Complete genome sequencing of Ornithinimicrobium sp. AMA3305.</title>
        <authorList>
            <person name="Bae J.-W."/>
        </authorList>
    </citation>
    <scope>NUCLEOTIDE SEQUENCE [LARGE SCALE GENOMIC DNA]</scope>
    <source>
        <strain evidence="1 2">AMA3305</strain>
    </source>
</reference>
<dbReference type="RefSeq" id="WP_114926775.1">
    <property type="nucleotide sequence ID" value="NZ_CP031229.1"/>
</dbReference>
<evidence type="ECO:0000313" key="2">
    <source>
        <dbReference type="Proteomes" id="UP000253790"/>
    </source>
</evidence>
<dbReference type="KEGG" id="orn:DV701_01425"/>
<proteinExistence type="predicted"/>
<keyword evidence="2" id="KW-1185">Reference proteome</keyword>
<protein>
    <submittedName>
        <fullName evidence="1">Uncharacterized protein</fullName>
    </submittedName>
</protein>
<sequence>MVFQRSTTGEGITITGGGVDQKAARQPASTACEEETTAQLGPLPAAIPYSVEELRAQHALLVDSASCLEEAGYPPASAPPSVDSFVANEHLFYAGHEQAEANRWSPYPEDPNAYLQAVKTCPYPMGPQITAWLAENS</sequence>
<evidence type="ECO:0000313" key="1">
    <source>
        <dbReference type="EMBL" id="AXH95008.1"/>
    </source>
</evidence>
<gene>
    <name evidence="1" type="ORF">DV701_01425</name>
</gene>
<dbReference type="Proteomes" id="UP000253790">
    <property type="component" value="Chromosome"/>
</dbReference>
<dbReference type="OrthoDB" id="3726412at2"/>
<accession>A0A345NJ00</accession>
<dbReference type="EMBL" id="CP031229">
    <property type="protein sequence ID" value="AXH95008.1"/>
    <property type="molecule type" value="Genomic_DNA"/>
</dbReference>
<dbReference type="AlphaFoldDB" id="A0A345NJ00"/>
<name>A0A345NJ00_9MICO</name>
<organism evidence="1 2">
    <name type="scientific">Ornithinimicrobium avium</name>
    <dbReference type="NCBI Taxonomy" id="2283195"/>
    <lineage>
        <taxon>Bacteria</taxon>
        <taxon>Bacillati</taxon>
        <taxon>Actinomycetota</taxon>
        <taxon>Actinomycetes</taxon>
        <taxon>Micrococcales</taxon>
        <taxon>Ornithinimicrobiaceae</taxon>
        <taxon>Ornithinimicrobium</taxon>
    </lineage>
</organism>